<gene>
    <name evidence="2" type="ORF">V2S66_30370</name>
</gene>
<keyword evidence="3" id="KW-1185">Reference proteome</keyword>
<dbReference type="InterPro" id="IPR036388">
    <property type="entry name" value="WH-like_DNA-bd_sf"/>
</dbReference>
<keyword evidence="1" id="KW-0175">Coiled coil</keyword>
<accession>A0ABU7PK95</accession>
<dbReference type="InterPro" id="IPR002514">
    <property type="entry name" value="Transposase_8"/>
</dbReference>
<dbReference type="SUPFAM" id="SSF46689">
    <property type="entry name" value="Homeodomain-like"/>
    <property type="match status" value="1"/>
</dbReference>
<evidence type="ECO:0000256" key="1">
    <source>
        <dbReference type="SAM" id="Coils"/>
    </source>
</evidence>
<sequence length="132" mass="14440">MNDLKGGPTAPGLVETRFRAGIRVKARPSSYPPELRRRAVRMVAEVLGDYPNESAALRAVAEKLGIGSAETLRNWGRREQIDSGQRPGTTTEESAQIKAMKKEIAELKRANEILKAAASSFAAELDRPHSRS</sequence>
<name>A0ABU7PK95_9ACTN</name>
<dbReference type="Pfam" id="PF01527">
    <property type="entry name" value="HTH_Tnp_1"/>
    <property type="match status" value="1"/>
</dbReference>
<proteinExistence type="predicted"/>
<dbReference type="RefSeq" id="WP_330799960.1">
    <property type="nucleotide sequence ID" value="NZ_JAZEWV010000042.1"/>
</dbReference>
<evidence type="ECO:0000313" key="2">
    <source>
        <dbReference type="EMBL" id="MEE4546257.1"/>
    </source>
</evidence>
<comment type="caution">
    <text evidence="2">The sequence shown here is derived from an EMBL/GenBank/DDBJ whole genome shotgun (WGS) entry which is preliminary data.</text>
</comment>
<evidence type="ECO:0000313" key="3">
    <source>
        <dbReference type="Proteomes" id="UP001344658"/>
    </source>
</evidence>
<feature type="coiled-coil region" evidence="1">
    <location>
        <begin position="90"/>
        <end position="117"/>
    </location>
</feature>
<dbReference type="Proteomes" id="UP001344658">
    <property type="component" value="Unassembled WGS sequence"/>
</dbReference>
<dbReference type="InterPro" id="IPR009057">
    <property type="entry name" value="Homeodomain-like_sf"/>
</dbReference>
<dbReference type="Gene3D" id="1.10.10.10">
    <property type="entry name" value="Winged helix-like DNA-binding domain superfamily/Winged helix DNA-binding domain"/>
    <property type="match status" value="1"/>
</dbReference>
<reference evidence="2 3" key="1">
    <citation type="submission" date="2023-12" db="EMBL/GenBank/DDBJ databases">
        <title>Streptomyces sp. V4-01.</title>
        <authorList>
            <person name="Somphong A."/>
            <person name="Phongsopitanun W."/>
        </authorList>
    </citation>
    <scope>NUCLEOTIDE SEQUENCE [LARGE SCALE GENOMIC DNA]</scope>
    <source>
        <strain evidence="2 3">V4-01</strain>
    </source>
</reference>
<protein>
    <submittedName>
        <fullName evidence="2">Transposase</fullName>
    </submittedName>
</protein>
<organism evidence="2 3">
    <name type="scientific">Actinacidiphila polyblastidii</name>
    <dbReference type="NCBI Taxonomy" id="3110430"/>
    <lineage>
        <taxon>Bacteria</taxon>
        <taxon>Bacillati</taxon>
        <taxon>Actinomycetota</taxon>
        <taxon>Actinomycetes</taxon>
        <taxon>Kitasatosporales</taxon>
        <taxon>Streptomycetaceae</taxon>
        <taxon>Actinacidiphila</taxon>
    </lineage>
</organism>
<dbReference type="EMBL" id="JAZEWV010000042">
    <property type="protein sequence ID" value="MEE4546257.1"/>
    <property type="molecule type" value="Genomic_DNA"/>
</dbReference>